<accession>A0ABW2NUC5</accession>
<evidence type="ECO:0000256" key="13">
    <source>
        <dbReference type="SAM" id="SignalP"/>
    </source>
</evidence>
<keyword evidence="9 12" id="KW-0472">Membrane</keyword>
<gene>
    <name evidence="15" type="primary">mycP</name>
    <name evidence="15" type="ORF">ACFQSB_01270</name>
</gene>
<keyword evidence="3" id="KW-1003">Cell membrane</keyword>
<evidence type="ECO:0000256" key="3">
    <source>
        <dbReference type="ARBA" id="ARBA00022475"/>
    </source>
</evidence>
<keyword evidence="4 10" id="KW-0645">Protease</keyword>
<feature type="domain" description="Peptidase S8/S53" evidence="14">
    <location>
        <begin position="68"/>
        <end position="297"/>
    </location>
</feature>
<dbReference type="Pfam" id="PF00082">
    <property type="entry name" value="Peptidase_S8"/>
    <property type="match status" value="1"/>
</dbReference>
<dbReference type="NCBIfam" id="TIGR03921">
    <property type="entry name" value="T7SS_mycosin"/>
    <property type="match status" value="1"/>
</dbReference>
<dbReference type="EMBL" id="JBHTCG010000001">
    <property type="protein sequence ID" value="MFC7380814.1"/>
    <property type="molecule type" value="Genomic_DNA"/>
</dbReference>
<evidence type="ECO:0000313" key="15">
    <source>
        <dbReference type="EMBL" id="MFC7380814.1"/>
    </source>
</evidence>
<dbReference type="SUPFAM" id="SSF52743">
    <property type="entry name" value="Subtilisin-like"/>
    <property type="match status" value="1"/>
</dbReference>
<organism evidence="15 16">
    <name type="scientific">Sphaerisporangium rhizosphaerae</name>
    <dbReference type="NCBI Taxonomy" id="2269375"/>
    <lineage>
        <taxon>Bacteria</taxon>
        <taxon>Bacillati</taxon>
        <taxon>Actinomycetota</taxon>
        <taxon>Actinomycetes</taxon>
        <taxon>Streptosporangiales</taxon>
        <taxon>Streptosporangiaceae</taxon>
        <taxon>Sphaerisporangium</taxon>
    </lineage>
</organism>
<feature type="active site" description="Charge relay system" evidence="10">
    <location>
        <position position="106"/>
    </location>
</feature>
<keyword evidence="5 12" id="KW-0812">Transmembrane</keyword>
<evidence type="ECO:0000256" key="8">
    <source>
        <dbReference type="ARBA" id="ARBA00022989"/>
    </source>
</evidence>
<dbReference type="PROSITE" id="PS00137">
    <property type="entry name" value="SUBTILASE_HIS"/>
    <property type="match status" value="1"/>
</dbReference>
<evidence type="ECO:0000313" key="16">
    <source>
        <dbReference type="Proteomes" id="UP001596496"/>
    </source>
</evidence>
<dbReference type="Gene3D" id="3.40.50.200">
    <property type="entry name" value="Peptidase S8/S53 domain"/>
    <property type="match status" value="1"/>
</dbReference>
<dbReference type="GO" id="GO:0008233">
    <property type="term" value="F:peptidase activity"/>
    <property type="evidence" value="ECO:0007669"/>
    <property type="project" value="UniProtKB-KW"/>
</dbReference>
<evidence type="ECO:0000256" key="12">
    <source>
        <dbReference type="SAM" id="Phobius"/>
    </source>
</evidence>
<evidence type="ECO:0000256" key="9">
    <source>
        <dbReference type="ARBA" id="ARBA00023136"/>
    </source>
</evidence>
<keyword evidence="13" id="KW-0732">Signal</keyword>
<dbReference type="PROSITE" id="PS00136">
    <property type="entry name" value="SUBTILASE_ASP"/>
    <property type="match status" value="1"/>
</dbReference>
<evidence type="ECO:0000256" key="10">
    <source>
        <dbReference type="PROSITE-ProRule" id="PRU01240"/>
    </source>
</evidence>
<reference evidence="16" key="1">
    <citation type="journal article" date="2019" name="Int. J. Syst. Evol. Microbiol.">
        <title>The Global Catalogue of Microorganisms (GCM) 10K type strain sequencing project: providing services to taxonomists for standard genome sequencing and annotation.</title>
        <authorList>
            <consortium name="The Broad Institute Genomics Platform"/>
            <consortium name="The Broad Institute Genome Sequencing Center for Infectious Disease"/>
            <person name="Wu L."/>
            <person name="Ma J."/>
        </authorList>
    </citation>
    <scope>NUCLEOTIDE SEQUENCE [LARGE SCALE GENOMIC DNA]</scope>
    <source>
        <strain evidence="16">CECT 7649</strain>
    </source>
</reference>
<evidence type="ECO:0000256" key="5">
    <source>
        <dbReference type="ARBA" id="ARBA00022692"/>
    </source>
</evidence>
<feature type="transmembrane region" description="Helical" evidence="12">
    <location>
        <begin position="352"/>
        <end position="374"/>
    </location>
</feature>
<dbReference type="InterPro" id="IPR000209">
    <property type="entry name" value="Peptidase_S8/S53_dom"/>
</dbReference>
<dbReference type="InterPro" id="IPR023827">
    <property type="entry name" value="Peptidase_S8_Asp-AS"/>
</dbReference>
<protein>
    <submittedName>
        <fullName evidence="15">Type VII secretion-associated serine protease mycosin</fullName>
    </submittedName>
</protein>
<evidence type="ECO:0000256" key="6">
    <source>
        <dbReference type="ARBA" id="ARBA00022801"/>
    </source>
</evidence>
<dbReference type="RefSeq" id="WP_380823817.1">
    <property type="nucleotide sequence ID" value="NZ_JBHTCG010000001.1"/>
</dbReference>
<feature type="active site" description="Charge relay system" evidence="10">
    <location>
        <position position="77"/>
    </location>
</feature>
<comment type="caution">
    <text evidence="15">The sequence shown here is derived from an EMBL/GenBank/DDBJ whole genome shotgun (WGS) entry which is preliminary data.</text>
</comment>
<dbReference type="GO" id="GO:0006508">
    <property type="term" value="P:proteolysis"/>
    <property type="evidence" value="ECO:0007669"/>
    <property type="project" value="UniProtKB-KW"/>
</dbReference>
<evidence type="ECO:0000256" key="1">
    <source>
        <dbReference type="ARBA" id="ARBA00004162"/>
    </source>
</evidence>
<feature type="signal peptide" evidence="13">
    <location>
        <begin position="1"/>
        <end position="22"/>
    </location>
</feature>
<dbReference type="InterPro" id="IPR023834">
    <property type="entry name" value="T7SS_pept_S8A_mycosin"/>
</dbReference>
<sequence length="392" mass="39903">MVARGILAGALALALATGPDAAASALTAPTMALRAPEQCSPPHGGTQVGESWAQRRLAFTGVWPLTKGEGVTVALIDSGVDTRHPQVRVARSVDLTGTGPLDCVGHGTAVAGIIAGADMKEIPFAGVAPKARLISIKQTNSERGDVALLAQGIKQAADLGAQVINISVQTSDQPDLKAAVEYALAKDVVIVAAAGNIRKEDGTPAAVYPASYPGVLSVGSAGPDGRRNDFSNSVTPVSVIAPGQDITSTWPGGAYRQDLEGTSYAAPYVAGVAALVRARHPELDNVRVRRRIEITADGASGTGTGAGMVNPLMAVSEILPSEVVAIAPRPAQALPSTIVTRPRPPDQEAINVSAAVAVIAVLAAGLVAAVGVVIPMGRRRGWRPGRAVTPGE</sequence>
<dbReference type="InterPro" id="IPR036852">
    <property type="entry name" value="Peptidase_S8/S53_dom_sf"/>
</dbReference>
<dbReference type="Proteomes" id="UP001596496">
    <property type="component" value="Unassembled WGS sequence"/>
</dbReference>
<dbReference type="PROSITE" id="PS00138">
    <property type="entry name" value="SUBTILASE_SER"/>
    <property type="match status" value="1"/>
</dbReference>
<comment type="subcellular location">
    <subcellularLocation>
        <location evidence="1">Cell membrane</location>
        <topology evidence="1">Single-pass membrane protein</topology>
    </subcellularLocation>
</comment>
<keyword evidence="6 10" id="KW-0378">Hydrolase</keyword>
<name>A0ABW2NUC5_9ACTN</name>
<dbReference type="PANTHER" id="PTHR43806">
    <property type="entry name" value="PEPTIDASE S8"/>
    <property type="match status" value="1"/>
</dbReference>
<proteinExistence type="inferred from homology"/>
<keyword evidence="7 10" id="KW-0720">Serine protease</keyword>
<dbReference type="InterPro" id="IPR015500">
    <property type="entry name" value="Peptidase_S8_subtilisin-rel"/>
</dbReference>
<feature type="chain" id="PRO_5047029718" evidence="13">
    <location>
        <begin position="23"/>
        <end position="392"/>
    </location>
</feature>
<comment type="similarity">
    <text evidence="2 10 11">Belongs to the peptidase S8 family.</text>
</comment>
<dbReference type="InterPro" id="IPR023828">
    <property type="entry name" value="Peptidase_S8_Ser-AS"/>
</dbReference>
<dbReference type="PROSITE" id="PS51892">
    <property type="entry name" value="SUBTILASE"/>
    <property type="match status" value="1"/>
</dbReference>
<evidence type="ECO:0000256" key="11">
    <source>
        <dbReference type="RuleBase" id="RU003355"/>
    </source>
</evidence>
<dbReference type="InterPro" id="IPR050131">
    <property type="entry name" value="Peptidase_S8_subtilisin-like"/>
</dbReference>
<evidence type="ECO:0000259" key="14">
    <source>
        <dbReference type="Pfam" id="PF00082"/>
    </source>
</evidence>
<dbReference type="InterPro" id="IPR022398">
    <property type="entry name" value="Peptidase_S8_His-AS"/>
</dbReference>
<dbReference type="PANTHER" id="PTHR43806:SF11">
    <property type="entry name" value="CEREVISIN-RELATED"/>
    <property type="match status" value="1"/>
</dbReference>
<evidence type="ECO:0000256" key="7">
    <source>
        <dbReference type="ARBA" id="ARBA00022825"/>
    </source>
</evidence>
<keyword evidence="8 12" id="KW-1133">Transmembrane helix</keyword>
<evidence type="ECO:0000256" key="2">
    <source>
        <dbReference type="ARBA" id="ARBA00011073"/>
    </source>
</evidence>
<feature type="active site" description="Charge relay system" evidence="10">
    <location>
        <position position="263"/>
    </location>
</feature>
<keyword evidence="16" id="KW-1185">Reference proteome</keyword>
<dbReference type="PRINTS" id="PR00723">
    <property type="entry name" value="SUBTILISIN"/>
</dbReference>
<evidence type="ECO:0000256" key="4">
    <source>
        <dbReference type="ARBA" id="ARBA00022670"/>
    </source>
</evidence>